<feature type="transmembrane region" description="Helical" evidence="1">
    <location>
        <begin position="97"/>
        <end position="118"/>
    </location>
</feature>
<evidence type="ECO:0000313" key="2">
    <source>
        <dbReference type="EMBL" id="SHK20078.1"/>
    </source>
</evidence>
<dbReference type="AlphaFoldDB" id="A0A1M6QIS8"/>
<name>A0A1M6QIS8_9BACT</name>
<evidence type="ECO:0000256" key="1">
    <source>
        <dbReference type="SAM" id="Phobius"/>
    </source>
</evidence>
<dbReference type="RefSeq" id="WP_073302139.1">
    <property type="nucleotide sequence ID" value="NZ_FRAW01000002.1"/>
</dbReference>
<evidence type="ECO:0000313" key="3">
    <source>
        <dbReference type="Proteomes" id="UP000184275"/>
    </source>
</evidence>
<proteinExistence type="predicted"/>
<dbReference type="Proteomes" id="UP000184275">
    <property type="component" value="Unassembled WGS sequence"/>
</dbReference>
<keyword evidence="1" id="KW-0812">Transmembrane</keyword>
<gene>
    <name evidence="2" type="ORF">SAMN05720469_102117</name>
</gene>
<protein>
    <submittedName>
        <fullName evidence="2">Uncharacterized protein</fullName>
    </submittedName>
</protein>
<accession>A0A1M6QIS8</accession>
<feature type="transmembrane region" description="Helical" evidence="1">
    <location>
        <begin position="52"/>
        <end position="70"/>
    </location>
</feature>
<sequence length="139" mass="15284">MACFIVPAAEAAIVTIATHVLEKKAIQKDSKELSVEKVDFAPKEPLYKKLKLLSNLLWGGSALLAFEHLWHGEIQPWYPFLTAAQDAAETQVMLHEMATVGVSMAALVTTVWAGIIAFKSVMAKRAALQPLPIEEKKEN</sequence>
<keyword evidence="1" id="KW-0472">Membrane</keyword>
<keyword evidence="3" id="KW-1185">Reference proteome</keyword>
<dbReference type="EMBL" id="FRAW01000002">
    <property type="protein sequence ID" value="SHK20078.1"/>
    <property type="molecule type" value="Genomic_DNA"/>
</dbReference>
<reference evidence="3" key="1">
    <citation type="submission" date="2016-11" db="EMBL/GenBank/DDBJ databases">
        <authorList>
            <person name="Varghese N."/>
            <person name="Submissions S."/>
        </authorList>
    </citation>
    <scope>NUCLEOTIDE SEQUENCE [LARGE SCALE GENOMIC DNA]</scope>
    <source>
        <strain evidence="3">UWOS</strain>
    </source>
</reference>
<keyword evidence="1" id="KW-1133">Transmembrane helix</keyword>
<organism evidence="2 3">
    <name type="scientific">Fibrobacter intestinalis</name>
    <dbReference type="NCBI Taxonomy" id="28122"/>
    <lineage>
        <taxon>Bacteria</taxon>
        <taxon>Pseudomonadati</taxon>
        <taxon>Fibrobacterota</taxon>
        <taxon>Fibrobacteria</taxon>
        <taxon>Fibrobacterales</taxon>
        <taxon>Fibrobacteraceae</taxon>
        <taxon>Fibrobacter</taxon>
    </lineage>
</organism>